<dbReference type="CDD" id="cd07721">
    <property type="entry name" value="yflN-like_MBL-fold"/>
    <property type="match status" value="1"/>
</dbReference>
<organism evidence="2 3">
    <name type="scientific">Desulfofarcimen acetoxidans (strain ATCC 49208 / DSM 771 / KCTC 5769 / VKM B-1644 / 5575)</name>
    <name type="common">Desulfotomaculum acetoxidans</name>
    <dbReference type="NCBI Taxonomy" id="485916"/>
    <lineage>
        <taxon>Bacteria</taxon>
        <taxon>Bacillati</taxon>
        <taxon>Bacillota</taxon>
        <taxon>Clostridia</taxon>
        <taxon>Eubacteriales</taxon>
        <taxon>Peptococcaceae</taxon>
        <taxon>Desulfofarcimen</taxon>
    </lineage>
</organism>
<dbReference type="RefSeq" id="WP_015757693.1">
    <property type="nucleotide sequence ID" value="NC_013216.1"/>
</dbReference>
<gene>
    <name evidence="2" type="ordered locus">Dtox_2167</name>
</gene>
<evidence type="ECO:0000259" key="1">
    <source>
        <dbReference type="SMART" id="SM00849"/>
    </source>
</evidence>
<dbReference type="OrthoDB" id="9761531at2"/>
<evidence type="ECO:0000313" key="3">
    <source>
        <dbReference type="Proteomes" id="UP000002217"/>
    </source>
</evidence>
<dbReference type="eggNOG" id="COG0491">
    <property type="taxonomic scope" value="Bacteria"/>
</dbReference>
<sequence length="245" mass="27250">MKVDKGIEMLEISANVMGKPGIIYPTLIWSNDEVVLIDAGFPDQIALFRDAFKKAGVPFNKLKIIILTHQDIDHIGSLLSIQTELPNVKVLAHEEEKAYIQGDKSPIKVAQLEARLNSLSPEGKAIYEKLKAGFQNCKAKIDKTLMGQEELPYCGGITVIYTPGHTPGHICLYHKQSKTLISGDLLSIEEGRLIKTPSFVDFDNDLAKNSLKKLIQYDIEKVICYHGGLFKDKTNTRIAELTGNK</sequence>
<dbReference type="Gene3D" id="3.60.15.10">
    <property type="entry name" value="Ribonuclease Z/Hydroxyacylglutathione hydrolase-like"/>
    <property type="match status" value="1"/>
</dbReference>
<keyword evidence="3" id="KW-1185">Reference proteome</keyword>
<name>C8VZ79_DESAS</name>
<dbReference type="EMBL" id="CP001720">
    <property type="protein sequence ID" value="ACV62989.1"/>
    <property type="molecule type" value="Genomic_DNA"/>
</dbReference>
<dbReference type="KEGG" id="dae:Dtox_2167"/>
<dbReference type="PANTHER" id="PTHR42951:SF15">
    <property type="entry name" value="METALLO-BETA-LACTAMASE SUPERFAMILY PROTEIN"/>
    <property type="match status" value="1"/>
</dbReference>
<reference evidence="2 3" key="1">
    <citation type="journal article" date="2009" name="Stand. Genomic Sci.">
        <title>Complete genome sequence of Desulfotomaculum acetoxidans type strain (5575).</title>
        <authorList>
            <person name="Spring S."/>
            <person name="Lapidus A."/>
            <person name="Schroder M."/>
            <person name="Gleim D."/>
            <person name="Sims D."/>
            <person name="Meincke L."/>
            <person name="Glavina Del Rio T."/>
            <person name="Tice H."/>
            <person name="Copeland A."/>
            <person name="Cheng J.F."/>
            <person name="Lucas S."/>
            <person name="Chen F."/>
            <person name="Nolan M."/>
            <person name="Bruce D."/>
            <person name="Goodwin L."/>
            <person name="Pitluck S."/>
            <person name="Ivanova N."/>
            <person name="Mavromatis K."/>
            <person name="Mikhailova N."/>
            <person name="Pati A."/>
            <person name="Chen A."/>
            <person name="Palaniappan K."/>
            <person name="Land M."/>
            <person name="Hauser L."/>
            <person name="Chang Y.J."/>
            <person name="Jeffries C.D."/>
            <person name="Chain P."/>
            <person name="Saunders E."/>
            <person name="Brettin T."/>
            <person name="Detter J.C."/>
            <person name="Goker M."/>
            <person name="Bristow J."/>
            <person name="Eisen J.A."/>
            <person name="Markowitz V."/>
            <person name="Hugenholtz P."/>
            <person name="Kyrpides N.C."/>
            <person name="Klenk H.P."/>
            <person name="Han C."/>
        </authorList>
    </citation>
    <scope>NUCLEOTIDE SEQUENCE [LARGE SCALE GENOMIC DNA]</scope>
    <source>
        <strain evidence="3">ATCC 49208 / DSM 771 / VKM B-1644</strain>
    </source>
</reference>
<dbReference type="InterPro" id="IPR036866">
    <property type="entry name" value="RibonucZ/Hydroxyglut_hydro"/>
</dbReference>
<dbReference type="InterPro" id="IPR001279">
    <property type="entry name" value="Metallo-B-lactamas"/>
</dbReference>
<evidence type="ECO:0000313" key="2">
    <source>
        <dbReference type="EMBL" id="ACV62989.1"/>
    </source>
</evidence>
<dbReference type="Pfam" id="PF00753">
    <property type="entry name" value="Lactamase_B"/>
    <property type="match status" value="1"/>
</dbReference>
<dbReference type="Proteomes" id="UP000002217">
    <property type="component" value="Chromosome"/>
</dbReference>
<dbReference type="AlphaFoldDB" id="C8VZ79"/>
<dbReference type="STRING" id="485916.Dtox_2167"/>
<dbReference type="SUPFAM" id="SSF56281">
    <property type="entry name" value="Metallo-hydrolase/oxidoreductase"/>
    <property type="match status" value="1"/>
</dbReference>
<dbReference type="PANTHER" id="PTHR42951">
    <property type="entry name" value="METALLO-BETA-LACTAMASE DOMAIN-CONTAINING"/>
    <property type="match status" value="1"/>
</dbReference>
<protein>
    <submittedName>
        <fullName evidence="2">Beta-lactamase domain protein</fullName>
    </submittedName>
</protein>
<dbReference type="SMART" id="SM00849">
    <property type="entry name" value="Lactamase_B"/>
    <property type="match status" value="1"/>
</dbReference>
<dbReference type="HOGENOM" id="CLU_030571_2_1_9"/>
<dbReference type="InterPro" id="IPR050855">
    <property type="entry name" value="NDM-1-like"/>
</dbReference>
<accession>C8VZ79</accession>
<feature type="domain" description="Metallo-beta-lactamase" evidence="1">
    <location>
        <begin position="22"/>
        <end position="226"/>
    </location>
</feature>
<proteinExistence type="predicted"/>